<keyword evidence="8" id="KW-1185">Reference proteome</keyword>
<keyword evidence="2 4" id="KW-0863">Zinc-finger</keyword>
<dbReference type="OrthoDB" id="411372at2759"/>
<dbReference type="AlphaFoldDB" id="G3BEH7"/>
<reference evidence="7 8" key="1">
    <citation type="journal article" date="2011" name="Proc. Natl. Acad. Sci. U.S.A.">
        <title>Comparative genomics of xylose-fermenting fungi for enhanced biofuel production.</title>
        <authorList>
            <person name="Wohlbach D.J."/>
            <person name="Kuo A."/>
            <person name="Sato T.K."/>
            <person name="Potts K.M."/>
            <person name="Salamov A.A."/>
            <person name="LaButti K.M."/>
            <person name="Sun H."/>
            <person name="Clum A."/>
            <person name="Pangilinan J.L."/>
            <person name="Lindquist E.A."/>
            <person name="Lucas S."/>
            <person name="Lapidus A."/>
            <person name="Jin M."/>
            <person name="Gunawan C."/>
            <person name="Balan V."/>
            <person name="Dale B.E."/>
            <person name="Jeffries T.W."/>
            <person name="Zinkel R."/>
            <person name="Barry K.W."/>
            <person name="Grigoriev I.V."/>
            <person name="Gasch A.P."/>
        </authorList>
    </citation>
    <scope>NUCLEOTIDE SEQUENCE [LARGE SCALE GENOMIC DNA]</scope>
    <source>
        <strain evidence="7">ATCC 10573</strain>
        <strain evidence="8">ATCC 10573 / BCRC 21748 / CBS 615 / JCM 9827 / NBRC 10315 / NRRL Y-1498 / VKM Y-70</strain>
    </source>
</reference>
<evidence type="ECO:0000256" key="2">
    <source>
        <dbReference type="ARBA" id="ARBA00022771"/>
    </source>
</evidence>
<evidence type="ECO:0000256" key="1">
    <source>
        <dbReference type="ARBA" id="ARBA00022723"/>
    </source>
</evidence>
<dbReference type="GO" id="GO:0045041">
    <property type="term" value="P:protein import into mitochondrial intermembrane space"/>
    <property type="evidence" value="ECO:0007669"/>
    <property type="project" value="TreeGrafter"/>
</dbReference>
<keyword evidence="1" id="KW-0479">Metal-binding</keyword>
<dbReference type="InterPro" id="IPR016694">
    <property type="entry name" value="UCP017292"/>
</dbReference>
<dbReference type="GO" id="GO:0005758">
    <property type="term" value="C:mitochondrial intermembrane space"/>
    <property type="evidence" value="ECO:0007669"/>
    <property type="project" value="TreeGrafter"/>
</dbReference>
<dbReference type="EMBL" id="GL996528">
    <property type="protein sequence ID" value="EGV61188.1"/>
    <property type="molecule type" value="Genomic_DNA"/>
</dbReference>
<dbReference type="PIRSF" id="PIRSF017292">
    <property type="entry name" value="UCP017292_Znf_CHY"/>
    <property type="match status" value="1"/>
</dbReference>
<keyword evidence="3" id="KW-0862">Zinc</keyword>
<sequence>MPSLESTNGNSIVLLGELMDSHTRCVHYHDPQDIIAIKFRCCETYYPCYQCHESAGHPIEKYDMGSSELVVLCGGCQTELTFAEYSPLVCPTCGGQFNPGCKLHYDIYFTNESRTES</sequence>
<dbReference type="STRING" id="590646.G3BEH7"/>
<protein>
    <submittedName>
        <fullName evidence="6">Assembly factor for the translocase of the inner membrane complexes</fullName>
    </submittedName>
</protein>
<evidence type="ECO:0000259" key="5">
    <source>
        <dbReference type="PROSITE" id="PS51266"/>
    </source>
</evidence>
<evidence type="ECO:0000313" key="7">
    <source>
        <dbReference type="EMBL" id="EGV61188.1"/>
    </source>
</evidence>
<gene>
    <name evidence="7" type="ORF">CANTEDRAFT_116623</name>
</gene>
<dbReference type="Pfam" id="PF05495">
    <property type="entry name" value="zf-CHY"/>
    <property type="match status" value="1"/>
</dbReference>
<dbReference type="InterPro" id="IPR037274">
    <property type="entry name" value="Znf_CHY_sf"/>
</dbReference>
<evidence type="ECO:0000313" key="8">
    <source>
        <dbReference type="Proteomes" id="UP000000707"/>
    </source>
</evidence>
<name>G3BEH7_CANTC</name>
<proteinExistence type="predicted"/>
<dbReference type="eggNOG" id="KOG1940">
    <property type="taxonomic scope" value="Eukaryota"/>
</dbReference>
<dbReference type="PANTHER" id="PTHR28082:SF1">
    <property type="entry name" value="HELPER OF TIM PROTEIN 13"/>
    <property type="match status" value="1"/>
</dbReference>
<evidence type="ECO:0000256" key="3">
    <source>
        <dbReference type="ARBA" id="ARBA00022833"/>
    </source>
</evidence>
<dbReference type="EMBL" id="GL996528">
    <property type="protein sequence ID" value="EGV61187.1"/>
    <property type="molecule type" value="Genomic_DNA"/>
</dbReference>
<feature type="domain" description="CHY-type" evidence="5">
    <location>
        <begin position="18"/>
        <end position="95"/>
    </location>
</feature>
<dbReference type="InterPro" id="IPR008913">
    <property type="entry name" value="Znf_CHY"/>
</dbReference>
<dbReference type="InterPro" id="IPR052604">
    <property type="entry name" value="Mito_Tim_assembly_helper"/>
</dbReference>
<dbReference type="PANTHER" id="PTHR28082">
    <property type="entry name" value="ZINC FINGER PROTEIN"/>
    <property type="match status" value="1"/>
</dbReference>
<evidence type="ECO:0000256" key="4">
    <source>
        <dbReference type="PROSITE-ProRule" id="PRU00601"/>
    </source>
</evidence>
<organism evidence="8">
    <name type="scientific">Candida tenuis (strain ATCC 10573 / BCRC 21748 / CBS 615 / JCM 9827 / NBRC 10315 / NRRL Y-1498 / VKM Y-70)</name>
    <name type="common">Yeast</name>
    <name type="synonym">Yamadazyma tenuis</name>
    <dbReference type="NCBI Taxonomy" id="590646"/>
    <lineage>
        <taxon>Eukaryota</taxon>
        <taxon>Fungi</taxon>
        <taxon>Dikarya</taxon>
        <taxon>Ascomycota</taxon>
        <taxon>Saccharomycotina</taxon>
        <taxon>Pichiomycetes</taxon>
        <taxon>Debaryomycetaceae</taxon>
        <taxon>Yamadazyma</taxon>
    </lineage>
</organism>
<dbReference type="PROSITE" id="PS51266">
    <property type="entry name" value="ZF_CHY"/>
    <property type="match status" value="1"/>
</dbReference>
<dbReference type="HOGENOM" id="CLU_143932_0_0_1"/>
<evidence type="ECO:0000313" key="6">
    <source>
        <dbReference type="EMBL" id="EGV61187.1"/>
    </source>
</evidence>
<dbReference type="GO" id="GO:0008270">
    <property type="term" value="F:zinc ion binding"/>
    <property type="evidence" value="ECO:0007669"/>
    <property type="project" value="UniProtKB-KW"/>
</dbReference>
<accession>G3BEH7</accession>
<dbReference type="SUPFAM" id="SSF161219">
    <property type="entry name" value="CHY zinc finger-like"/>
    <property type="match status" value="1"/>
</dbReference>
<dbReference type="Proteomes" id="UP000000707">
    <property type="component" value="Unassembled WGS sequence"/>
</dbReference>